<protein>
    <submittedName>
        <fullName evidence="2">(thale cress) hypothetical protein</fullName>
    </submittedName>
</protein>
<evidence type="ECO:0000313" key="2">
    <source>
        <dbReference type="EMBL" id="CAD5327292.1"/>
    </source>
</evidence>
<sequence length="162" mass="18901">MSMCLVHWFDDQEKDEAPIAERKSRRKWSLIEDLVLITSWLNTSKDHVVSNGQKSRTFWQRITDYFATSQKLKGTAKRRKCKEQQREESVCVPAGIEENQSQSKIRSPGVKAANTKFQAKPSSASGDNLKELQLIWDIKEKDLAAREKLINKEEKRREYWSD</sequence>
<dbReference type="PANTHER" id="PTHR45023">
    <property type="match status" value="1"/>
</dbReference>
<dbReference type="PANTHER" id="PTHR45023:SF4">
    <property type="entry name" value="GLYCINE-RICH PROTEIN-RELATED"/>
    <property type="match status" value="1"/>
</dbReference>
<name>A0A7G2EVH7_ARATH</name>
<gene>
    <name evidence="2" type="ORF">AT9943_LOCUS15000</name>
</gene>
<proteinExistence type="predicted"/>
<dbReference type="Proteomes" id="UP000516314">
    <property type="component" value="Chromosome 4"/>
</dbReference>
<feature type="compositionally biased region" description="Polar residues" evidence="1">
    <location>
        <begin position="115"/>
        <end position="125"/>
    </location>
</feature>
<evidence type="ECO:0000313" key="3">
    <source>
        <dbReference type="Proteomes" id="UP000516314"/>
    </source>
</evidence>
<dbReference type="EMBL" id="LR881469">
    <property type="protein sequence ID" value="CAD5327292.1"/>
    <property type="molecule type" value="Genomic_DNA"/>
</dbReference>
<accession>A0A7G2EVH7</accession>
<dbReference type="AlphaFoldDB" id="A0A7G2EVH7"/>
<evidence type="ECO:0000256" key="1">
    <source>
        <dbReference type="SAM" id="MobiDB-lite"/>
    </source>
</evidence>
<feature type="region of interest" description="Disordered" evidence="1">
    <location>
        <begin position="77"/>
        <end position="125"/>
    </location>
</feature>
<organism evidence="2 3">
    <name type="scientific">Arabidopsis thaliana</name>
    <name type="common">Mouse-ear cress</name>
    <dbReference type="NCBI Taxonomy" id="3702"/>
    <lineage>
        <taxon>Eukaryota</taxon>
        <taxon>Viridiplantae</taxon>
        <taxon>Streptophyta</taxon>
        <taxon>Embryophyta</taxon>
        <taxon>Tracheophyta</taxon>
        <taxon>Spermatophyta</taxon>
        <taxon>Magnoliopsida</taxon>
        <taxon>eudicotyledons</taxon>
        <taxon>Gunneridae</taxon>
        <taxon>Pentapetalae</taxon>
        <taxon>rosids</taxon>
        <taxon>malvids</taxon>
        <taxon>Brassicales</taxon>
        <taxon>Brassicaceae</taxon>
        <taxon>Camelineae</taxon>
        <taxon>Arabidopsis</taxon>
    </lineage>
</organism>
<reference evidence="2 3" key="1">
    <citation type="submission" date="2020-09" db="EMBL/GenBank/DDBJ databases">
        <authorList>
            <person name="Ashkenazy H."/>
        </authorList>
    </citation>
    <scope>NUCLEOTIDE SEQUENCE [LARGE SCALE GENOMIC DNA]</scope>
    <source>
        <strain evidence="3">cv. Cdm-0</strain>
    </source>
</reference>